<organism evidence="1 2">
    <name type="scientific">Streptomyces alkaliterrae</name>
    <dbReference type="NCBI Taxonomy" id="2213162"/>
    <lineage>
        <taxon>Bacteria</taxon>
        <taxon>Bacillati</taxon>
        <taxon>Actinomycetota</taxon>
        <taxon>Actinomycetes</taxon>
        <taxon>Kitasatosporales</taxon>
        <taxon>Streptomycetaceae</taxon>
        <taxon>Streptomyces</taxon>
    </lineage>
</organism>
<protein>
    <submittedName>
        <fullName evidence="1">WD40 repeat domain-containing protein</fullName>
    </submittedName>
</protein>
<dbReference type="AlphaFoldDB" id="A0A7W3WHV1"/>
<sequence length="641" mass="70359">MNLTERVMRILYVEGEGLLASDSSGRVHLLDGELNVVRSSPRAPHGRPLYGLTVAEDWVVGKDRMGAVLRWSLKTLDLVNRLDPATVCDPSTLIEGEEPSPVSSRGIGVWDGRVHVTSGYHHQMLVLDLHTFEVLEIRPNICGASPMEWACTEHPTLHAISDKEGNLRFGSFADLEFPTQVKLDDGNIHRVRYDARHDRFWCTQDFGEGENADIANGVVTVSPGGEKEAEFLFARDDVEFVAFSPDFTRAYSGGFDGELHIFNNQDRNLRVERVVSGFSHQLSDITVSPSGEVFVLCQDGEITQLAEDGSFVRALGFRRQAVWDIQPSTEDPSVLYCATDSGVAVAEVRQAVSGPTLHIVEDHETGLGFTRRIAPVDGGWLGISRDRRVFRARLGGEVLWTRHLPQGLLHTVAASPDRTRALVASNEGAVELDTVNGEVVATLSVDGLPVWAATYLPGGERVLATRNGVIGVFPPSDACGTPGTTADKPKWRLEQGEYPKRMWAQDGFLYVVGDGGLKEIAVGEGVTRCWKELLSNTAENATIADGVVCVSSYGMQVAAYTYENDELVGFMEDLPDYPKALSVVRDTASRPHLLVGCRTGLLSLYCMDKSAEEGTFARLEDHWLPRRPARYTLTHRDVTAG</sequence>
<evidence type="ECO:0000313" key="2">
    <source>
        <dbReference type="Proteomes" id="UP000525686"/>
    </source>
</evidence>
<reference evidence="2" key="1">
    <citation type="submission" date="2020-05" db="EMBL/GenBank/DDBJ databases">
        <title>Classification of alakaliphilic streptomycetes isolated from an alkaline soil next to Lonar Crater, India and a proposal for the recognition of Streptomyces alkaliterrae sp. nov.</title>
        <authorList>
            <person name="Golinska P."/>
        </authorList>
    </citation>
    <scope>NUCLEOTIDE SEQUENCE [LARGE SCALE GENOMIC DNA]</scope>
    <source>
        <strain evidence="2">OF3</strain>
    </source>
</reference>
<comment type="caution">
    <text evidence="1">The sequence shown here is derived from an EMBL/GenBank/DDBJ whole genome shotgun (WGS) entry which is preliminary data.</text>
</comment>
<dbReference type="SUPFAM" id="SSF50998">
    <property type="entry name" value="Quinoprotein alcohol dehydrogenase-like"/>
    <property type="match status" value="1"/>
</dbReference>
<evidence type="ECO:0000313" key="1">
    <source>
        <dbReference type="EMBL" id="MBB1252599.1"/>
    </source>
</evidence>
<dbReference type="Proteomes" id="UP000525686">
    <property type="component" value="Unassembled WGS sequence"/>
</dbReference>
<name>A0A7W3WHV1_9ACTN</name>
<dbReference type="InterPro" id="IPR011047">
    <property type="entry name" value="Quinoprotein_ADH-like_sf"/>
</dbReference>
<gene>
    <name evidence="1" type="ORF">H3146_04325</name>
</gene>
<accession>A0A7W3WHV1</accession>
<dbReference type="InterPro" id="IPR015943">
    <property type="entry name" value="WD40/YVTN_repeat-like_dom_sf"/>
</dbReference>
<proteinExistence type="predicted"/>
<dbReference type="Gene3D" id="2.130.10.10">
    <property type="entry name" value="YVTN repeat-like/Quinoprotein amine dehydrogenase"/>
    <property type="match status" value="2"/>
</dbReference>
<dbReference type="EMBL" id="JABJWZ010000021">
    <property type="protein sequence ID" value="MBB1252599.1"/>
    <property type="molecule type" value="Genomic_DNA"/>
</dbReference>